<organism evidence="1">
    <name type="scientific">Arion vulgaris</name>
    <dbReference type="NCBI Taxonomy" id="1028688"/>
    <lineage>
        <taxon>Eukaryota</taxon>
        <taxon>Metazoa</taxon>
        <taxon>Spiralia</taxon>
        <taxon>Lophotrochozoa</taxon>
        <taxon>Mollusca</taxon>
        <taxon>Gastropoda</taxon>
        <taxon>Heterobranchia</taxon>
        <taxon>Euthyneura</taxon>
        <taxon>Panpulmonata</taxon>
        <taxon>Eupulmonata</taxon>
        <taxon>Stylommatophora</taxon>
        <taxon>Helicina</taxon>
        <taxon>Arionoidea</taxon>
        <taxon>Arionidae</taxon>
        <taxon>Arion</taxon>
    </lineage>
</organism>
<feature type="non-terminal residue" evidence="1">
    <location>
        <position position="113"/>
    </location>
</feature>
<accession>A0A0B6YL65</accession>
<name>A0A0B6YL65_9EUPU</name>
<gene>
    <name evidence="1" type="primary">ORF27201</name>
</gene>
<evidence type="ECO:0000313" key="1">
    <source>
        <dbReference type="EMBL" id="CEK56260.1"/>
    </source>
</evidence>
<dbReference type="AlphaFoldDB" id="A0A0B6YL65"/>
<feature type="non-terminal residue" evidence="1">
    <location>
        <position position="1"/>
    </location>
</feature>
<sequence length="113" mass="11896">SLEQQWLKEVGLKKSANHRAEEIAGGSSKATPGLITDSYVISEAKRHTGSKSNDKKSQQPIALDIAAMIDALQKKPAVLPAADSSVIKSPTSSISIKVAKKDHISTSSVSSNV</sequence>
<reference evidence="1" key="1">
    <citation type="submission" date="2014-12" db="EMBL/GenBank/DDBJ databases">
        <title>Insight into the proteome of Arion vulgaris.</title>
        <authorList>
            <person name="Aradska J."/>
            <person name="Bulat T."/>
            <person name="Smidak R."/>
            <person name="Sarate P."/>
            <person name="Gangsoo J."/>
            <person name="Sialana F."/>
            <person name="Bilban M."/>
            <person name="Lubec G."/>
        </authorList>
    </citation>
    <scope>NUCLEOTIDE SEQUENCE</scope>
    <source>
        <tissue evidence="1">Skin</tissue>
    </source>
</reference>
<protein>
    <submittedName>
        <fullName evidence="1">Uncharacterized protein</fullName>
    </submittedName>
</protein>
<dbReference type="EMBL" id="HACG01009395">
    <property type="protein sequence ID" value="CEK56260.1"/>
    <property type="molecule type" value="Transcribed_RNA"/>
</dbReference>
<proteinExistence type="predicted"/>